<protein>
    <submittedName>
        <fullName evidence="2">OLC1v1001714C1</fullName>
    </submittedName>
</protein>
<evidence type="ECO:0000313" key="2">
    <source>
        <dbReference type="EMBL" id="CAI9103262.1"/>
    </source>
</evidence>
<dbReference type="EMBL" id="OX459121">
    <property type="protein sequence ID" value="CAI9103262.1"/>
    <property type="molecule type" value="Genomic_DNA"/>
</dbReference>
<proteinExistence type="predicted"/>
<dbReference type="AlphaFoldDB" id="A0AAV1D8T6"/>
<evidence type="ECO:0000256" key="1">
    <source>
        <dbReference type="SAM" id="MobiDB-lite"/>
    </source>
</evidence>
<gene>
    <name evidence="2" type="ORF">OLC1_LOCUS12471</name>
</gene>
<organism evidence="2 3">
    <name type="scientific">Oldenlandia corymbosa var. corymbosa</name>
    <dbReference type="NCBI Taxonomy" id="529605"/>
    <lineage>
        <taxon>Eukaryota</taxon>
        <taxon>Viridiplantae</taxon>
        <taxon>Streptophyta</taxon>
        <taxon>Embryophyta</taxon>
        <taxon>Tracheophyta</taxon>
        <taxon>Spermatophyta</taxon>
        <taxon>Magnoliopsida</taxon>
        <taxon>eudicotyledons</taxon>
        <taxon>Gunneridae</taxon>
        <taxon>Pentapetalae</taxon>
        <taxon>asterids</taxon>
        <taxon>lamiids</taxon>
        <taxon>Gentianales</taxon>
        <taxon>Rubiaceae</taxon>
        <taxon>Rubioideae</taxon>
        <taxon>Spermacoceae</taxon>
        <taxon>Hedyotis-Oldenlandia complex</taxon>
        <taxon>Oldenlandia</taxon>
    </lineage>
</organism>
<feature type="region of interest" description="Disordered" evidence="1">
    <location>
        <begin position="55"/>
        <end position="74"/>
    </location>
</feature>
<sequence>MESDQFKPSKFHYDIAMSKRTRKSSMNFVEQDHVNIDPIQAMPAGEEEFVVVEKEQEEDHTNRDELVREDDDNKKSLKELINGGRNSLSQHFSDEEKNLPLIVKVHDQEGSNRLKLKRMVSRYAKVLSHLVKLKRKSESGFHKKSFVSS</sequence>
<dbReference type="Proteomes" id="UP001161247">
    <property type="component" value="Chromosome 4"/>
</dbReference>
<accession>A0AAV1D8T6</accession>
<evidence type="ECO:0000313" key="3">
    <source>
        <dbReference type="Proteomes" id="UP001161247"/>
    </source>
</evidence>
<name>A0AAV1D8T6_OLDCO</name>
<keyword evidence="3" id="KW-1185">Reference proteome</keyword>
<reference evidence="2" key="1">
    <citation type="submission" date="2023-03" db="EMBL/GenBank/DDBJ databases">
        <authorList>
            <person name="Julca I."/>
        </authorList>
    </citation>
    <scope>NUCLEOTIDE SEQUENCE</scope>
</reference>